<feature type="compositionally biased region" description="Basic and acidic residues" evidence="5">
    <location>
        <begin position="225"/>
        <end position="239"/>
    </location>
</feature>
<reference evidence="7" key="1">
    <citation type="submission" date="2022-08" db="EMBL/GenBank/DDBJ databases">
        <authorList>
            <consortium name="DOE Joint Genome Institute"/>
            <person name="Min B."/>
            <person name="Riley R."/>
            <person name="Sierra-Patev S."/>
            <person name="Naranjo-Ortiz M."/>
            <person name="Looney B."/>
            <person name="Konkel Z."/>
            <person name="Slot J.C."/>
            <person name="Sakamoto Y."/>
            <person name="Steenwyk J.L."/>
            <person name="Rokas A."/>
            <person name="Carro J."/>
            <person name="Camarero S."/>
            <person name="Ferreira P."/>
            <person name="Molpeceres G."/>
            <person name="Ruiz-Duenas F.J."/>
            <person name="Serrano A."/>
            <person name="Henrissat B."/>
            <person name="Drula E."/>
            <person name="Hughes K.W."/>
            <person name="Mata J.L."/>
            <person name="Ishikawa N.K."/>
            <person name="Vargas-Isla R."/>
            <person name="Ushijima S."/>
            <person name="Smith C.A."/>
            <person name="Ahrendt S."/>
            <person name="Andreopoulos W."/>
            <person name="He G."/>
            <person name="Labutti K."/>
            <person name="Lipzen A."/>
            <person name="Ng V."/>
            <person name="Sandor L."/>
            <person name="Barry K."/>
            <person name="Martinez A.T."/>
            <person name="Xiao Y."/>
            <person name="Gibbons J.G."/>
            <person name="Terashima K."/>
            <person name="Hibbett D.S."/>
            <person name="Grigoriev I.V."/>
        </authorList>
    </citation>
    <scope>NUCLEOTIDE SEQUENCE</scope>
    <source>
        <strain evidence="7">TFB9207</strain>
    </source>
</reference>
<dbReference type="PANTHER" id="PTHR48029:SF1">
    <property type="entry name" value="NUCLEOLAR PROTEIN 8"/>
    <property type="match status" value="1"/>
</dbReference>
<dbReference type="InterPro" id="IPR035979">
    <property type="entry name" value="RBD_domain_sf"/>
</dbReference>
<evidence type="ECO:0000256" key="1">
    <source>
        <dbReference type="ARBA" id="ARBA00004604"/>
    </source>
</evidence>
<feature type="region of interest" description="Disordered" evidence="5">
    <location>
        <begin position="354"/>
        <end position="410"/>
    </location>
</feature>
<dbReference type="PROSITE" id="PS50102">
    <property type="entry name" value="RRM"/>
    <property type="match status" value="1"/>
</dbReference>
<feature type="region of interest" description="Disordered" evidence="5">
    <location>
        <begin position="94"/>
        <end position="185"/>
    </location>
</feature>
<dbReference type="EMBL" id="MU806158">
    <property type="protein sequence ID" value="KAJ3838891.1"/>
    <property type="molecule type" value="Genomic_DNA"/>
</dbReference>
<feature type="compositionally biased region" description="Basic residues" evidence="5">
    <location>
        <begin position="531"/>
        <end position="552"/>
    </location>
</feature>
<dbReference type="SUPFAM" id="SSF54928">
    <property type="entry name" value="RNA-binding domain, RBD"/>
    <property type="match status" value="1"/>
</dbReference>
<comment type="caution">
    <text evidence="7">The sequence shown here is derived from an EMBL/GenBank/DDBJ whole genome shotgun (WGS) entry which is preliminary data.</text>
</comment>
<feature type="region of interest" description="Disordered" evidence="5">
    <location>
        <begin position="224"/>
        <end position="292"/>
    </location>
</feature>
<dbReference type="InterPro" id="IPR034138">
    <property type="entry name" value="NOP8_RRM"/>
</dbReference>
<dbReference type="GO" id="GO:0003723">
    <property type="term" value="F:RNA binding"/>
    <property type="evidence" value="ECO:0007669"/>
    <property type="project" value="UniProtKB-UniRule"/>
</dbReference>
<feature type="region of interest" description="Disordered" evidence="5">
    <location>
        <begin position="453"/>
        <end position="488"/>
    </location>
</feature>
<evidence type="ECO:0000256" key="4">
    <source>
        <dbReference type="PROSITE-ProRule" id="PRU00176"/>
    </source>
</evidence>
<keyword evidence="3" id="KW-0539">Nucleus</keyword>
<feature type="compositionally biased region" description="Low complexity" evidence="5">
    <location>
        <begin position="280"/>
        <end position="292"/>
    </location>
</feature>
<dbReference type="GO" id="GO:0005730">
    <property type="term" value="C:nucleolus"/>
    <property type="evidence" value="ECO:0007669"/>
    <property type="project" value="UniProtKB-SubCell"/>
</dbReference>
<keyword evidence="8" id="KW-1185">Reference proteome</keyword>
<name>A0AA38UF22_9AGAR</name>
<evidence type="ECO:0000256" key="3">
    <source>
        <dbReference type="ARBA" id="ARBA00023242"/>
    </source>
</evidence>
<sequence length="552" mass="60748">MADSPLVKRLHISGLTPSLTPADLSARLSHFGTVKSVDGFGLSDGVGQPRKFGYVTIETTSGMLKKCLSSLSGTTYKGAKLRIGEAKPDFTERIAKEKAESSSESSNKQRRLHHSKFSGVQAPDMSLVTRDNAAERPGWKVMPSGRVVRTMKMRPGKPLPPLPTHLMDQSHSKVKKKKVKEPDARARSRLIDVTKWDGSYVSGVFLGGDQVAQVVDGRVGAIQAKKKEQEEKKEKSKGKVKEKKTKSETMSIVIDKEENVPAFPRPSTPQSIPTPAVGAPLPTSSSSSKLPDLSAERAQTLSFLNTFLFSSSKTQSANPIDWDSDVDLDEVNVLEAPNAVGANDADEEYEIVPGEAEHEDQMIVDEDQGHGDSVDSADEDDVAHVSQDVDMRDENTTEAQPPPNKNKNTLQDLFAPREDEGGFSLLNHLDLEDDDDLDLDVVPFPTSAPVVETHQEDVSLHDTNSNQPPTLRSQQNRSSQPITLDPKKPLFFPRSIALATSSAASSPFYAHLTPEEIQKEWEEKKVELTRGWKKRHREAGKVRRRRGVGIEE</sequence>
<accession>A0AA38UF22</accession>
<feature type="domain" description="RRM" evidence="6">
    <location>
        <begin position="8"/>
        <end position="88"/>
    </location>
</feature>
<evidence type="ECO:0000313" key="8">
    <source>
        <dbReference type="Proteomes" id="UP001163846"/>
    </source>
</evidence>
<dbReference type="InterPro" id="IPR012677">
    <property type="entry name" value="Nucleotide-bd_a/b_plait_sf"/>
</dbReference>
<dbReference type="Gene3D" id="3.30.70.330">
    <property type="match status" value="1"/>
</dbReference>
<proteinExistence type="predicted"/>
<evidence type="ECO:0000259" key="6">
    <source>
        <dbReference type="PROSITE" id="PS50102"/>
    </source>
</evidence>
<evidence type="ECO:0000313" key="7">
    <source>
        <dbReference type="EMBL" id="KAJ3838891.1"/>
    </source>
</evidence>
<dbReference type="AlphaFoldDB" id="A0AA38UF22"/>
<evidence type="ECO:0000256" key="5">
    <source>
        <dbReference type="SAM" id="MobiDB-lite"/>
    </source>
</evidence>
<gene>
    <name evidence="7" type="ORF">F5878DRAFT_618178</name>
</gene>
<dbReference type="Proteomes" id="UP001163846">
    <property type="component" value="Unassembled WGS sequence"/>
</dbReference>
<dbReference type="CDD" id="cd12226">
    <property type="entry name" value="RRM_NOL8"/>
    <property type="match status" value="1"/>
</dbReference>
<dbReference type="SMART" id="SM00360">
    <property type="entry name" value="RRM"/>
    <property type="match status" value="1"/>
</dbReference>
<feature type="compositionally biased region" description="Polar residues" evidence="5">
    <location>
        <begin position="461"/>
        <end position="482"/>
    </location>
</feature>
<evidence type="ECO:0000256" key="2">
    <source>
        <dbReference type="ARBA" id="ARBA00022884"/>
    </source>
</evidence>
<protein>
    <recommendedName>
        <fullName evidence="6">RRM domain-containing protein</fullName>
    </recommendedName>
</protein>
<comment type="subcellular location">
    <subcellularLocation>
        <location evidence="1">Nucleus</location>
        <location evidence="1">Nucleolus</location>
    </subcellularLocation>
</comment>
<feature type="region of interest" description="Disordered" evidence="5">
    <location>
        <begin position="530"/>
        <end position="552"/>
    </location>
</feature>
<dbReference type="InterPro" id="IPR000504">
    <property type="entry name" value="RRM_dom"/>
</dbReference>
<feature type="compositionally biased region" description="Basic and acidic residues" evidence="5">
    <location>
        <begin position="355"/>
        <end position="373"/>
    </location>
</feature>
<organism evidence="7 8">
    <name type="scientific">Lentinula raphanica</name>
    <dbReference type="NCBI Taxonomy" id="153919"/>
    <lineage>
        <taxon>Eukaryota</taxon>
        <taxon>Fungi</taxon>
        <taxon>Dikarya</taxon>
        <taxon>Basidiomycota</taxon>
        <taxon>Agaricomycotina</taxon>
        <taxon>Agaricomycetes</taxon>
        <taxon>Agaricomycetidae</taxon>
        <taxon>Agaricales</taxon>
        <taxon>Marasmiineae</taxon>
        <taxon>Omphalotaceae</taxon>
        <taxon>Lentinula</taxon>
    </lineage>
</organism>
<keyword evidence="2 4" id="KW-0694">RNA-binding</keyword>
<dbReference type="PANTHER" id="PTHR48029">
    <property type="entry name" value="NUCLEOLAR PROTEIN 8"/>
    <property type="match status" value="1"/>
</dbReference>
<dbReference type="Pfam" id="PF00076">
    <property type="entry name" value="RRM_1"/>
    <property type="match status" value="1"/>
</dbReference>